<gene>
    <name evidence="2" type="ORF">GO621_05760</name>
</gene>
<feature type="transmembrane region" description="Helical" evidence="1">
    <location>
        <begin position="112"/>
        <end position="132"/>
    </location>
</feature>
<feature type="transmembrane region" description="Helical" evidence="1">
    <location>
        <begin position="61"/>
        <end position="78"/>
    </location>
</feature>
<dbReference type="EMBL" id="WPIK01000004">
    <property type="protein sequence ID" value="MVN21038.1"/>
    <property type="molecule type" value="Genomic_DNA"/>
</dbReference>
<keyword evidence="1" id="KW-0812">Transmembrane</keyword>
<sequence length="168" mass="19703">MVKKETSQRKIDSYFNYYSEKFPNLNSKIINGICAIGMYFGLLGLSWSIPFPHFNFLGQYNSYFNWASFVIAFSIYYYSKLSPLLSYLMLFLALVFTYVISLLASYQLKNGLIAVQFYFLILFVCGLVHYLAYKTSGKSSTLKMELLFILIGPIWVFHFMLKKFNIRY</sequence>
<comment type="caution">
    <text evidence="2">The sequence shown here is derived from an EMBL/GenBank/DDBJ whole genome shotgun (WGS) entry which is preliminary data.</text>
</comment>
<evidence type="ECO:0000313" key="2">
    <source>
        <dbReference type="EMBL" id="MVN21038.1"/>
    </source>
</evidence>
<reference evidence="2 3" key="1">
    <citation type="submission" date="2019-12" db="EMBL/GenBank/DDBJ databases">
        <title>Mucilaginibacter sp. HMF7410 genome sequencing and assembly.</title>
        <authorList>
            <person name="Kang H."/>
            <person name="Cha I."/>
            <person name="Kim H."/>
            <person name="Joh K."/>
        </authorList>
    </citation>
    <scope>NUCLEOTIDE SEQUENCE [LARGE SCALE GENOMIC DNA]</scope>
    <source>
        <strain evidence="2 3">HMF7410</strain>
    </source>
</reference>
<feature type="transmembrane region" description="Helical" evidence="1">
    <location>
        <begin position="29"/>
        <end position="49"/>
    </location>
</feature>
<proteinExistence type="predicted"/>
<feature type="transmembrane region" description="Helical" evidence="1">
    <location>
        <begin position="144"/>
        <end position="161"/>
    </location>
</feature>
<keyword evidence="1" id="KW-0472">Membrane</keyword>
<dbReference type="AlphaFoldDB" id="A0A7K1SUX2"/>
<organism evidence="2 3">
    <name type="scientific">Mucilaginibacter arboris</name>
    <dbReference type="NCBI Taxonomy" id="2682090"/>
    <lineage>
        <taxon>Bacteria</taxon>
        <taxon>Pseudomonadati</taxon>
        <taxon>Bacteroidota</taxon>
        <taxon>Sphingobacteriia</taxon>
        <taxon>Sphingobacteriales</taxon>
        <taxon>Sphingobacteriaceae</taxon>
        <taxon>Mucilaginibacter</taxon>
    </lineage>
</organism>
<keyword evidence="1" id="KW-1133">Transmembrane helix</keyword>
<accession>A0A7K1SUX2</accession>
<name>A0A7K1SUX2_9SPHI</name>
<dbReference type="Proteomes" id="UP000462014">
    <property type="component" value="Unassembled WGS sequence"/>
</dbReference>
<evidence type="ECO:0000256" key="1">
    <source>
        <dbReference type="SAM" id="Phobius"/>
    </source>
</evidence>
<evidence type="ECO:0000313" key="3">
    <source>
        <dbReference type="Proteomes" id="UP000462014"/>
    </source>
</evidence>
<dbReference type="RefSeq" id="WP_157565050.1">
    <property type="nucleotide sequence ID" value="NZ_WPIK01000004.1"/>
</dbReference>
<protein>
    <recommendedName>
        <fullName evidence="4">DUF962 domain-containing protein</fullName>
    </recommendedName>
</protein>
<feature type="transmembrane region" description="Helical" evidence="1">
    <location>
        <begin position="85"/>
        <end position="106"/>
    </location>
</feature>
<keyword evidence="3" id="KW-1185">Reference proteome</keyword>
<evidence type="ECO:0008006" key="4">
    <source>
        <dbReference type="Google" id="ProtNLM"/>
    </source>
</evidence>